<dbReference type="PANTHER" id="PTHR11592">
    <property type="entry name" value="GLUTATHIONE PEROXIDASE"/>
    <property type="match status" value="1"/>
</dbReference>
<gene>
    <name evidence="5" type="ORF">EW142_08195</name>
</gene>
<dbReference type="PROSITE" id="PS51355">
    <property type="entry name" value="GLUTATHIONE_PEROXID_3"/>
    <property type="match status" value="1"/>
</dbReference>
<comment type="caution">
    <text evidence="5">The sequence shown here is derived from an EMBL/GenBank/DDBJ whole genome shotgun (WGS) entry which is preliminary data.</text>
</comment>
<evidence type="ECO:0000313" key="5">
    <source>
        <dbReference type="EMBL" id="TAI49763.1"/>
    </source>
</evidence>
<dbReference type="GO" id="GO:0006979">
    <property type="term" value="P:response to oxidative stress"/>
    <property type="evidence" value="ECO:0007669"/>
    <property type="project" value="InterPro"/>
</dbReference>
<dbReference type="PANTHER" id="PTHR11592:SF134">
    <property type="entry name" value="PHOSPHOLIPID HYDROPEROXIDE GLUTATHIONE PEROXIDASE"/>
    <property type="match status" value="1"/>
</dbReference>
<name>A0A4Q8QLN3_9FLAO</name>
<evidence type="ECO:0000256" key="3">
    <source>
        <dbReference type="ARBA" id="ARBA00023002"/>
    </source>
</evidence>
<dbReference type="PRINTS" id="PR01011">
    <property type="entry name" value="GLUTPROXDASE"/>
</dbReference>
<sequence>MCFIAWNKGQHFGNRYVFLRGTIQYSRKDSRTLQLYQQLNETLLKFLDSISKKAFQTSSTTDSGAKKELYDISINGLDGSLINLSTLKGKFILFVNVASKCGFTNQYKDLERLYKEYQDRLMIVGLPCNQFGSQEPGSSEEILSFCEKNYGVSFLMTQKVQVKGKAQHPLYQWLTQKSMNGRSNSAVRWNFQKYLVSPEGTLIDYFYSTTGPLSSKITKNLV</sequence>
<dbReference type="InterPro" id="IPR000889">
    <property type="entry name" value="Glutathione_peroxidase"/>
</dbReference>
<dbReference type="EMBL" id="SGIU01000001">
    <property type="protein sequence ID" value="TAI49763.1"/>
    <property type="molecule type" value="Genomic_DNA"/>
</dbReference>
<keyword evidence="2 4" id="KW-0575">Peroxidase</keyword>
<dbReference type="InterPro" id="IPR036249">
    <property type="entry name" value="Thioredoxin-like_sf"/>
</dbReference>
<dbReference type="CDD" id="cd00340">
    <property type="entry name" value="GSH_Peroxidase"/>
    <property type="match status" value="1"/>
</dbReference>
<dbReference type="Pfam" id="PF00255">
    <property type="entry name" value="GSHPx"/>
    <property type="match status" value="1"/>
</dbReference>
<evidence type="ECO:0000256" key="4">
    <source>
        <dbReference type="RuleBase" id="RU000499"/>
    </source>
</evidence>
<dbReference type="OrthoDB" id="9789406at2"/>
<accession>A0A4Q8QLN3</accession>
<dbReference type="SUPFAM" id="SSF52833">
    <property type="entry name" value="Thioredoxin-like"/>
    <property type="match status" value="1"/>
</dbReference>
<comment type="similarity">
    <text evidence="1 4">Belongs to the glutathione peroxidase family.</text>
</comment>
<keyword evidence="3 4" id="KW-0560">Oxidoreductase</keyword>
<dbReference type="AlphaFoldDB" id="A0A4Q8QLN3"/>
<dbReference type="PROSITE" id="PS00460">
    <property type="entry name" value="GLUTATHIONE_PEROXID_1"/>
    <property type="match status" value="1"/>
</dbReference>
<keyword evidence="6" id="KW-1185">Reference proteome</keyword>
<reference evidence="5 6" key="1">
    <citation type="submission" date="2019-02" db="EMBL/GenBank/DDBJ databases">
        <title>Draft genome sequence of Muricauda sp. 176CP4-71.</title>
        <authorList>
            <person name="Park J.-S."/>
        </authorList>
    </citation>
    <scope>NUCLEOTIDE SEQUENCE [LARGE SCALE GENOMIC DNA]</scope>
    <source>
        <strain evidence="5 6">176CP4-71</strain>
    </source>
</reference>
<organism evidence="5 6">
    <name type="scientific">Flagellimonas allohymeniacidonis</name>
    <dbReference type="NCBI Taxonomy" id="2517819"/>
    <lineage>
        <taxon>Bacteria</taxon>
        <taxon>Pseudomonadati</taxon>
        <taxon>Bacteroidota</taxon>
        <taxon>Flavobacteriia</taxon>
        <taxon>Flavobacteriales</taxon>
        <taxon>Flavobacteriaceae</taxon>
        <taxon>Flagellimonas</taxon>
    </lineage>
</organism>
<dbReference type="FunFam" id="3.40.30.10:FF:000010">
    <property type="entry name" value="Glutathione peroxidase"/>
    <property type="match status" value="1"/>
</dbReference>
<dbReference type="InterPro" id="IPR029759">
    <property type="entry name" value="GPX_AS"/>
</dbReference>
<evidence type="ECO:0000256" key="1">
    <source>
        <dbReference type="ARBA" id="ARBA00006926"/>
    </source>
</evidence>
<dbReference type="GO" id="GO:0004601">
    <property type="term" value="F:peroxidase activity"/>
    <property type="evidence" value="ECO:0007669"/>
    <property type="project" value="UniProtKB-KW"/>
</dbReference>
<protein>
    <recommendedName>
        <fullName evidence="4">Glutathione peroxidase</fullName>
    </recommendedName>
</protein>
<evidence type="ECO:0000313" key="6">
    <source>
        <dbReference type="Proteomes" id="UP000291981"/>
    </source>
</evidence>
<evidence type="ECO:0000256" key="2">
    <source>
        <dbReference type="ARBA" id="ARBA00022559"/>
    </source>
</evidence>
<dbReference type="Proteomes" id="UP000291981">
    <property type="component" value="Unassembled WGS sequence"/>
</dbReference>
<dbReference type="Gene3D" id="3.40.30.10">
    <property type="entry name" value="Glutaredoxin"/>
    <property type="match status" value="1"/>
</dbReference>
<proteinExistence type="inferred from homology"/>